<protein>
    <recommendedName>
        <fullName evidence="5">Pentapeptide repeat-containing protein</fullName>
    </recommendedName>
</protein>
<dbReference type="EMBL" id="QKQS01000006">
    <property type="protein sequence ID" value="PZA13287.1"/>
    <property type="molecule type" value="Genomic_DNA"/>
</dbReference>
<organism evidence="3 4">
    <name type="scientific">Rhodopseudomonas palustris</name>
    <dbReference type="NCBI Taxonomy" id="1076"/>
    <lineage>
        <taxon>Bacteria</taxon>
        <taxon>Pseudomonadati</taxon>
        <taxon>Pseudomonadota</taxon>
        <taxon>Alphaproteobacteria</taxon>
        <taxon>Hyphomicrobiales</taxon>
        <taxon>Nitrobacteraceae</taxon>
        <taxon>Rhodopseudomonas</taxon>
    </lineage>
</organism>
<sequence length="718" mass="77470">MRGDGANPTAGQLGRALREPVSSCRSNILFSNLVKWLSHRQEGEVVGGEHSDDKGTPELPDFAKKADDLEAIKKAVDDASSVGGGLWLSYLFVLFYLAVAAGAVTHKDLFFEKAVKLPFLGIELPLLAFFFLAPILFVIVHTYTLVHLVMLTDKAKRYHQALYAQIEDANESESERRTATRDKLRRQLPSNIFIQFLAGPSDLRESAFGSLLRVIAWITLVVAPVLLLLTIQIQFLPYHSSGVVWTQRIALLLDLALVWWLWRKILSGGENDATATRASSIAVGLGLLTSSLAIAFSCAIATFPGEWQEETWTRPTWAVAVHDALFSAEPNLVTHRRFPFSNTLVLPSLNVYEDLGIDDPGKAKWRDFVFRSGERDLRGAIFTFASLPKVDFTGADLRGARLLYAQLQGASLQRANLQGASLDLAQLQGGNLSGAQLQGASLDGAYLQGADLSAAANLSGAQLQGASLKGAHLQGAKLSGAQLQGASLDGASLQAALLDSAPLLGVSFSSATLRGTDLGGSYLWRSNQAGIPAVLSAIRVVEDGNTWSPRQRDPMGQVRAWDDKDYQKLRSSLQLLLSGPSREAALKRIEVLNCSGSDKRLQSCDPSLAPPVEAAEWKNAVMKNSVGVQAYRAALAESLRALFCPGDENEVLVIRAIAKFGQLQRAGPAARALIAELLNKNSADCPVAASLTDADRSTLLSIKQEIESAEVPSLANPR</sequence>
<comment type="caution">
    <text evidence="3">The sequence shown here is derived from an EMBL/GenBank/DDBJ whole genome shotgun (WGS) entry which is preliminary data.</text>
</comment>
<keyword evidence="2" id="KW-1133">Transmembrane helix</keyword>
<feature type="transmembrane region" description="Helical" evidence="2">
    <location>
        <begin position="282"/>
        <end position="303"/>
    </location>
</feature>
<dbReference type="InterPro" id="IPR001646">
    <property type="entry name" value="5peptide_repeat"/>
</dbReference>
<feature type="transmembrane region" description="Helical" evidence="2">
    <location>
        <begin position="124"/>
        <end position="150"/>
    </location>
</feature>
<name>A0A323ULZ6_RHOPL</name>
<evidence type="ECO:0000256" key="2">
    <source>
        <dbReference type="SAM" id="Phobius"/>
    </source>
</evidence>
<gene>
    <name evidence="3" type="ORF">DNX69_02605</name>
</gene>
<feature type="transmembrane region" description="Helical" evidence="2">
    <location>
        <begin position="242"/>
        <end position="262"/>
    </location>
</feature>
<accession>A0A323ULZ6</accession>
<evidence type="ECO:0008006" key="5">
    <source>
        <dbReference type="Google" id="ProtNLM"/>
    </source>
</evidence>
<reference evidence="3 4" key="1">
    <citation type="submission" date="2018-06" db="EMBL/GenBank/DDBJ databases">
        <title>Draft Whole-Genome Sequence of the purple photosynthetic bacterium Rhodospeudomonas palustris XCP.</title>
        <authorList>
            <person name="Rayyan A."/>
            <person name="Meyer T.E."/>
            <person name="Kyndt J.A."/>
        </authorList>
    </citation>
    <scope>NUCLEOTIDE SEQUENCE [LARGE SCALE GENOMIC DNA]</scope>
    <source>
        <strain evidence="3 4">XCP</strain>
    </source>
</reference>
<proteinExistence type="predicted"/>
<dbReference type="AlphaFoldDB" id="A0A323ULZ6"/>
<dbReference type="PANTHER" id="PTHR47485">
    <property type="entry name" value="THYLAKOID LUMENAL 17.4 KDA PROTEIN, CHLOROPLASTIC"/>
    <property type="match status" value="1"/>
</dbReference>
<keyword evidence="2" id="KW-0812">Transmembrane</keyword>
<evidence type="ECO:0000256" key="1">
    <source>
        <dbReference type="ARBA" id="ARBA00022737"/>
    </source>
</evidence>
<dbReference type="SUPFAM" id="SSF141571">
    <property type="entry name" value="Pentapeptide repeat-like"/>
    <property type="match status" value="1"/>
</dbReference>
<evidence type="ECO:0000313" key="4">
    <source>
        <dbReference type="Proteomes" id="UP000248134"/>
    </source>
</evidence>
<dbReference type="OrthoDB" id="3034488at2"/>
<dbReference type="Gene3D" id="2.160.20.80">
    <property type="entry name" value="E3 ubiquitin-protein ligase SopA"/>
    <property type="match status" value="2"/>
</dbReference>
<feature type="transmembrane region" description="Helical" evidence="2">
    <location>
        <begin position="214"/>
        <end position="236"/>
    </location>
</feature>
<feature type="transmembrane region" description="Helical" evidence="2">
    <location>
        <begin position="82"/>
        <end position="104"/>
    </location>
</feature>
<dbReference type="Proteomes" id="UP000248134">
    <property type="component" value="Unassembled WGS sequence"/>
</dbReference>
<keyword evidence="1" id="KW-0677">Repeat</keyword>
<dbReference type="PANTHER" id="PTHR47485:SF1">
    <property type="entry name" value="THYLAKOID LUMENAL 17.4 KDA PROTEIN, CHLOROPLASTIC"/>
    <property type="match status" value="1"/>
</dbReference>
<dbReference type="Pfam" id="PF00805">
    <property type="entry name" value="Pentapeptide"/>
    <property type="match status" value="2"/>
</dbReference>
<evidence type="ECO:0000313" key="3">
    <source>
        <dbReference type="EMBL" id="PZA13287.1"/>
    </source>
</evidence>
<keyword evidence="2" id="KW-0472">Membrane</keyword>